<dbReference type="InterPro" id="IPR027417">
    <property type="entry name" value="P-loop_NTPase"/>
</dbReference>
<proteinExistence type="predicted"/>
<dbReference type="Pfam" id="PF00005">
    <property type="entry name" value="ABC_tran"/>
    <property type="match status" value="1"/>
</dbReference>
<evidence type="ECO:0000313" key="8">
    <source>
        <dbReference type="Proteomes" id="UP000000492"/>
    </source>
</evidence>
<dbReference type="STRING" id="662755.CRES_1069"/>
<dbReference type="InterPro" id="IPR050763">
    <property type="entry name" value="ABC_transporter_ATP-binding"/>
</dbReference>
<dbReference type="GO" id="GO:0046677">
    <property type="term" value="P:response to antibiotic"/>
    <property type="evidence" value="ECO:0007669"/>
    <property type="project" value="UniProtKB-KW"/>
</dbReference>
<keyword evidence="3" id="KW-0547">Nucleotide-binding</keyword>
<dbReference type="InterPro" id="IPR003439">
    <property type="entry name" value="ABC_transporter-like_ATP-bd"/>
</dbReference>
<dbReference type="InterPro" id="IPR017871">
    <property type="entry name" value="ABC_transporter-like_CS"/>
</dbReference>
<keyword evidence="4 7" id="KW-0067">ATP-binding</keyword>
<dbReference type="PANTHER" id="PTHR42711:SF16">
    <property type="entry name" value="ABC TRANSPORTER ATP-BINDING PROTEIN"/>
    <property type="match status" value="1"/>
</dbReference>
<evidence type="ECO:0000256" key="5">
    <source>
        <dbReference type="ARBA" id="ARBA00023251"/>
    </source>
</evidence>
<dbReference type="KEGG" id="crd:CRES_1069"/>
<dbReference type="SUPFAM" id="SSF52540">
    <property type="entry name" value="P-loop containing nucleoside triphosphate hydrolases"/>
    <property type="match status" value="1"/>
</dbReference>
<dbReference type="PANTHER" id="PTHR42711">
    <property type="entry name" value="ABC TRANSPORTER ATP-BINDING PROTEIN"/>
    <property type="match status" value="1"/>
</dbReference>
<evidence type="ECO:0000256" key="4">
    <source>
        <dbReference type="ARBA" id="ARBA00022840"/>
    </source>
</evidence>
<feature type="domain" description="ABC transporter" evidence="6">
    <location>
        <begin position="31"/>
        <end position="78"/>
    </location>
</feature>
<keyword evidence="5" id="KW-0046">Antibiotic resistance</keyword>
<evidence type="ECO:0000256" key="2">
    <source>
        <dbReference type="ARBA" id="ARBA00022448"/>
    </source>
</evidence>
<dbReference type="GO" id="GO:0016887">
    <property type="term" value="F:ATP hydrolysis activity"/>
    <property type="evidence" value="ECO:0007669"/>
    <property type="project" value="InterPro"/>
</dbReference>
<keyword evidence="2" id="KW-0813">Transport</keyword>
<dbReference type="EMBL" id="CP002857">
    <property type="protein sequence ID" value="AEI09425.1"/>
    <property type="molecule type" value="Genomic_DNA"/>
</dbReference>
<name>F8E2L2_CORRG</name>
<dbReference type="AlphaFoldDB" id="F8E2L2"/>
<evidence type="ECO:0000256" key="1">
    <source>
        <dbReference type="ARBA" id="ARBA00004202"/>
    </source>
</evidence>
<evidence type="ECO:0000256" key="3">
    <source>
        <dbReference type="ARBA" id="ARBA00022741"/>
    </source>
</evidence>
<reference evidence="7 8" key="1">
    <citation type="journal article" date="2012" name="BMC Genomics">
        <title>Complete genome sequence, lifestyle, and multi-drug resistance of the human pathogen Corynebacterium resistens DSM 45100 isolated from blood samples of a leukemia patient.</title>
        <authorList>
            <person name="Schroder J."/>
            <person name="Maus I."/>
            <person name="Meyer K."/>
            <person name="Wordemann S."/>
            <person name="Blom J."/>
            <person name="Jaenicke S."/>
            <person name="Schneider J."/>
            <person name="Trost E."/>
            <person name="Tauch A."/>
        </authorList>
    </citation>
    <scope>NUCLEOTIDE SEQUENCE [LARGE SCALE GENOMIC DNA]</scope>
    <source>
        <strain evidence="8">DSM 45100 / JCM 12819 / CCUG 50093 / GTC 2026 / SICGH 158</strain>
    </source>
</reference>
<dbReference type="Gene3D" id="3.40.50.300">
    <property type="entry name" value="P-loop containing nucleotide triphosphate hydrolases"/>
    <property type="match status" value="1"/>
</dbReference>
<dbReference type="GO" id="GO:0005886">
    <property type="term" value="C:plasma membrane"/>
    <property type="evidence" value="ECO:0007669"/>
    <property type="project" value="UniProtKB-SubCell"/>
</dbReference>
<keyword evidence="7" id="KW-0378">Hydrolase</keyword>
<dbReference type="EC" id="3.6.3.31" evidence="7"/>
<evidence type="ECO:0000313" key="7">
    <source>
        <dbReference type="EMBL" id="AEI09425.1"/>
    </source>
</evidence>
<evidence type="ECO:0000259" key="6">
    <source>
        <dbReference type="Pfam" id="PF00005"/>
    </source>
</evidence>
<accession>F8E2L2</accession>
<dbReference type="eggNOG" id="COG1131">
    <property type="taxonomic scope" value="Bacteria"/>
</dbReference>
<dbReference type="HOGENOM" id="CLU_000604_1_2_11"/>
<organism evidence="7 8">
    <name type="scientific">Corynebacterium resistens (strain DSM 45100 / JCM 12819 / GTC 2026 / SICGH 158)</name>
    <dbReference type="NCBI Taxonomy" id="662755"/>
    <lineage>
        <taxon>Bacteria</taxon>
        <taxon>Bacillati</taxon>
        <taxon>Actinomycetota</taxon>
        <taxon>Actinomycetes</taxon>
        <taxon>Mycobacteriales</taxon>
        <taxon>Corynebacteriaceae</taxon>
        <taxon>Corynebacterium</taxon>
    </lineage>
</organism>
<keyword evidence="8" id="KW-1185">Reference proteome</keyword>
<dbReference type="PROSITE" id="PS00211">
    <property type="entry name" value="ABC_TRANSPORTER_1"/>
    <property type="match status" value="1"/>
</dbReference>
<protein>
    <submittedName>
        <fullName evidence="7">ABC transport system ATP-binding protein</fullName>
        <ecNumber evidence="7">3.6.3.31</ecNumber>
    </submittedName>
</protein>
<gene>
    <name evidence="7" type="ordered locus">CRES_1069</name>
</gene>
<sequence>MLQGGGAYPGIRVGEMIRLVASYYENPLDPDWLMETVGLTKHAKTPYRRLSGGQQQRLSLACALVGRPELVFLDEPTAGLDAQSRLAVWELIRSLKRDGASVVLTTHLMDEAENLSDRIYIIDRGQLVASGTTEEILSGGAAGSATAVSEPIRAARGVETKTEPRRLTFQLAETHSDLNWLVRALREELSAPAMELNPARPGWWELSNTEITPALVAQFTAKLAERSILVRSIEVDRRSLEDIFLDITGRDMR</sequence>
<dbReference type="Proteomes" id="UP000000492">
    <property type="component" value="Chromosome"/>
</dbReference>
<comment type="subcellular location">
    <subcellularLocation>
        <location evidence="1">Cell membrane</location>
        <topology evidence="1">Peripheral membrane protein</topology>
    </subcellularLocation>
</comment>
<dbReference type="GO" id="GO:0005524">
    <property type="term" value="F:ATP binding"/>
    <property type="evidence" value="ECO:0007669"/>
    <property type="project" value="UniProtKB-KW"/>
</dbReference>